<reference evidence="3 4" key="1">
    <citation type="submission" date="2023-10" db="EMBL/GenBank/DDBJ databases">
        <title>Chromosome-scale genome assembly provides insights into flower coloration mechanisms of Canna indica.</title>
        <authorList>
            <person name="Li C."/>
        </authorList>
    </citation>
    <scope>NUCLEOTIDE SEQUENCE [LARGE SCALE GENOMIC DNA]</scope>
    <source>
        <tissue evidence="3">Flower</tissue>
    </source>
</reference>
<dbReference type="GO" id="GO:0003677">
    <property type="term" value="F:DNA binding"/>
    <property type="evidence" value="ECO:0007669"/>
    <property type="project" value="UniProtKB-KW"/>
</dbReference>
<dbReference type="PANTHER" id="PTHR45844:SF2">
    <property type="entry name" value="TRANSCRIPTION FACTOR BHLH30"/>
    <property type="match status" value="1"/>
</dbReference>
<evidence type="ECO:0000256" key="2">
    <source>
        <dbReference type="SAM" id="MobiDB-lite"/>
    </source>
</evidence>
<name>A0AAQ3KYC3_9LILI</name>
<protein>
    <submittedName>
        <fullName evidence="3">Uncharacterized protein</fullName>
    </submittedName>
</protein>
<keyword evidence="1" id="KW-0238">DNA-binding</keyword>
<evidence type="ECO:0000313" key="4">
    <source>
        <dbReference type="Proteomes" id="UP001327560"/>
    </source>
</evidence>
<dbReference type="EMBL" id="CP136897">
    <property type="protein sequence ID" value="WOL16880.1"/>
    <property type="molecule type" value="Genomic_DNA"/>
</dbReference>
<accession>A0AAQ3KYC3</accession>
<organism evidence="3 4">
    <name type="scientific">Canna indica</name>
    <name type="common">Indian-shot</name>
    <dbReference type="NCBI Taxonomy" id="4628"/>
    <lineage>
        <taxon>Eukaryota</taxon>
        <taxon>Viridiplantae</taxon>
        <taxon>Streptophyta</taxon>
        <taxon>Embryophyta</taxon>
        <taxon>Tracheophyta</taxon>
        <taxon>Spermatophyta</taxon>
        <taxon>Magnoliopsida</taxon>
        <taxon>Liliopsida</taxon>
        <taxon>Zingiberales</taxon>
        <taxon>Cannaceae</taxon>
        <taxon>Canna</taxon>
    </lineage>
</organism>
<proteinExistence type="predicted"/>
<dbReference type="GO" id="GO:0003700">
    <property type="term" value="F:DNA-binding transcription factor activity"/>
    <property type="evidence" value="ECO:0007669"/>
    <property type="project" value="InterPro"/>
</dbReference>
<dbReference type="AlphaFoldDB" id="A0AAQ3KYC3"/>
<dbReference type="PANTHER" id="PTHR45844">
    <property type="entry name" value="TRANSCRIPTION FACTOR BHLH30"/>
    <property type="match status" value="1"/>
</dbReference>
<dbReference type="InterPro" id="IPR045847">
    <property type="entry name" value="AIG1-like"/>
</dbReference>
<sequence>MEADELTVDAANDEEGRFLVRASLCCMQRPVGPPTGPHGAEQQLHEQSITSIQDALKAVMEWTPSSADKSSAAVGGGIKRQRTTDLSSILEHRSI</sequence>
<keyword evidence="4" id="KW-1185">Reference proteome</keyword>
<evidence type="ECO:0000313" key="3">
    <source>
        <dbReference type="EMBL" id="WOL16880.1"/>
    </source>
</evidence>
<gene>
    <name evidence="3" type="ORF">Cni_G25668</name>
</gene>
<evidence type="ECO:0000256" key="1">
    <source>
        <dbReference type="ARBA" id="ARBA00023125"/>
    </source>
</evidence>
<feature type="region of interest" description="Disordered" evidence="2">
    <location>
        <begin position="65"/>
        <end position="95"/>
    </location>
</feature>
<dbReference type="Proteomes" id="UP001327560">
    <property type="component" value="Chromosome 8"/>
</dbReference>